<keyword evidence="15" id="KW-1185">Reference proteome</keyword>
<dbReference type="EMBL" id="FWXK01000001">
    <property type="protein sequence ID" value="SMC30304.1"/>
    <property type="molecule type" value="Genomic_DNA"/>
</dbReference>
<feature type="binding site" evidence="11">
    <location>
        <position position="248"/>
    </location>
    <ligand>
        <name>substrate</name>
    </ligand>
</feature>
<comment type="catalytic activity">
    <reaction evidence="7">
        <text>N-acetyl-D-glucosamine 6-phosphate + H2O = D-glucosamine 6-phosphate + acetate</text>
        <dbReference type="Rhea" id="RHEA:22936"/>
        <dbReference type="ChEBI" id="CHEBI:15377"/>
        <dbReference type="ChEBI" id="CHEBI:30089"/>
        <dbReference type="ChEBI" id="CHEBI:57513"/>
        <dbReference type="ChEBI" id="CHEBI:58725"/>
        <dbReference type="EC" id="3.5.1.25"/>
    </reaction>
</comment>
<feature type="binding site" evidence="11">
    <location>
        <begin position="305"/>
        <end position="307"/>
    </location>
    <ligand>
        <name>substrate</name>
    </ligand>
</feature>
<comment type="cofactor">
    <cofactor evidence="12">
        <name>a divalent metal cation</name>
        <dbReference type="ChEBI" id="CHEBI:60240"/>
    </cofactor>
    <text evidence="12">Binds 1 divalent metal cation per subunit.</text>
</comment>
<evidence type="ECO:0000256" key="11">
    <source>
        <dbReference type="PIRSR" id="PIRSR038994-2"/>
    </source>
</evidence>
<feature type="binding site" evidence="11">
    <location>
        <position position="224"/>
    </location>
    <ligand>
        <name>substrate</name>
    </ligand>
</feature>
<evidence type="ECO:0000256" key="4">
    <source>
        <dbReference type="ARBA" id="ARBA00022723"/>
    </source>
</evidence>
<evidence type="ECO:0000256" key="12">
    <source>
        <dbReference type="PIRSR" id="PIRSR038994-3"/>
    </source>
</evidence>
<evidence type="ECO:0000313" key="15">
    <source>
        <dbReference type="Proteomes" id="UP000243884"/>
    </source>
</evidence>
<name>A0A1W1Y2F1_9LACT</name>
<evidence type="ECO:0000256" key="5">
    <source>
        <dbReference type="ARBA" id="ARBA00022801"/>
    </source>
</evidence>
<dbReference type="NCBIfam" id="TIGR00221">
    <property type="entry name" value="nagA"/>
    <property type="match status" value="1"/>
</dbReference>
<feature type="active site" description="Proton donor/acceptor" evidence="10">
    <location>
        <position position="271"/>
    </location>
</feature>
<gene>
    <name evidence="14" type="ORF">SAMN04487984_0134</name>
</gene>
<evidence type="ECO:0000313" key="14">
    <source>
        <dbReference type="EMBL" id="SMC30304.1"/>
    </source>
</evidence>
<dbReference type="EC" id="3.5.1.25" evidence="2"/>
<dbReference type="InterPro" id="IPR006680">
    <property type="entry name" value="Amidohydro-rel"/>
</dbReference>
<dbReference type="SUPFAM" id="SSF51556">
    <property type="entry name" value="Metallo-dependent hydrolases"/>
    <property type="match status" value="1"/>
</dbReference>
<dbReference type="Gene3D" id="2.30.40.10">
    <property type="entry name" value="Urease, subunit C, domain 1"/>
    <property type="match status" value="1"/>
</dbReference>
<feature type="binding site" evidence="12">
    <location>
        <position position="126"/>
    </location>
    <ligand>
        <name>Zn(2+)</name>
        <dbReference type="ChEBI" id="CHEBI:29105"/>
    </ligand>
</feature>
<feature type="domain" description="Amidohydrolase-related" evidence="13">
    <location>
        <begin position="49"/>
        <end position="378"/>
    </location>
</feature>
<dbReference type="Gene3D" id="3.20.20.140">
    <property type="entry name" value="Metal-dependent hydrolases"/>
    <property type="match status" value="1"/>
</dbReference>
<evidence type="ECO:0000256" key="2">
    <source>
        <dbReference type="ARBA" id="ARBA00011899"/>
    </source>
</evidence>
<evidence type="ECO:0000256" key="6">
    <source>
        <dbReference type="ARBA" id="ARBA00023277"/>
    </source>
</evidence>
<keyword evidence="4 12" id="KW-0479">Metal-binding</keyword>
<evidence type="ECO:0000259" key="13">
    <source>
        <dbReference type="Pfam" id="PF01979"/>
    </source>
</evidence>
<dbReference type="OrthoDB" id="9776488at2"/>
<organism evidence="14 15">
    <name type="scientific">Aerococcus suis</name>
    <dbReference type="NCBI Taxonomy" id="371602"/>
    <lineage>
        <taxon>Bacteria</taxon>
        <taxon>Bacillati</taxon>
        <taxon>Bacillota</taxon>
        <taxon>Bacilli</taxon>
        <taxon>Lactobacillales</taxon>
        <taxon>Aerococcaceae</taxon>
        <taxon>Aerococcus</taxon>
    </lineage>
</organism>
<evidence type="ECO:0000256" key="7">
    <source>
        <dbReference type="ARBA" id="ARBA00047647"/>
    </source>
</evidence>
<reference evidence="15" key="1">
    <citation type="submission" date="2017-04" db="EMBL/GenBank/DDBJ databases">
        <authorList>
            <person name="Varghese N."/>
            <person name="Submissions S."/>
        </authorList>
    </citation>
    <scope>NUCLEOTIDE SEQUENCE [LARGE SCALE GENOMIC DNA]</scope>
    <source>
        <strain evidence="15">DSM 21500</strain>
    </source>
</reference>
<dbReference type="RefSeq" id="WP_084097747.1">
    <property type="nucleotide sequence ID" value="NZ_FWXK01000001.1"/>
</dbReference>
<comment type="similarity">
    <text evidence="1 9">Belongs to the metallo-dependent hydrolases superfamily. NagA family.</text>
</comment>
<dbReference type="GO" id="GO:0046872">
    <property type="term" value="F:metal ion binding"/>
    <property type="evidence" value="ECO:0007669"/>
    <property type="project" value="UniProtKB-KW"/>
</dbReference>
<evidence type="ECO:0000256" key="1">
    <source>
        <dbReference type="ARBA" id="ARBA00010716"/>
    </source>
</evidence>
<evidence type="ECO:0000256" key="8">
    <source>
        <dbReference type="ARBA" id="ARBA00060590"/>
    </source>
</evidence>
<dbReference type="CDD" id="cd00854">
    <property type="entry name" value="NagA"/>
    <property type="match status" value="1"/>
</dbReference>
<keyword evidence="5 9" id="KW-0378">Hydrolase</keyword>
<dbReference type="InterPro" id="IPR003764">
    <property type="entry name" value="GlcNAc_6-P_deAcase"/>
</dbReference>
<dbReference type="AlphaFoldDB" id="A0A1W1Y2F1"/>
<dbReference type="InterPro" id="IPR011059">
    <property type="entry name" value="Metal-dep_hydrolase_composite"/>
</dbReference>
<feature type="binding site" evidence="12">
    <location>
        <position position="213"/>
    </location>
    <ligand>
        <name>Zn(2+)</name>
        <dbReference type="ChEBI" id="CHEBI:29105"/>
    </ligand>
</feature>
<keyword evidence="6 9" id="KW-0119">Carbohydrate metabolism</keyword>
<feature type="binding site" evidence="11">
    <location>
        <begin position="216"/>
        <end position="217"/>
    </location>
    <ligand>
        <name>substrate</name>
    </ligand>
</feature>
<protein>
    <recommendedName>
        <fullName evidence="3">N-acetylglucosamine-6-phosphate deacetylase</fullName>
        <ecNumber evidence="2">3.5.1.25</ecNumber>
    </recommendedName>
</protein>
<feature type="binding site" evidence="11">
    <location>
        <position position="137"/>
    </location>
    <ligand>
        <name>substrate</name>
    </ligand>
</feature>
<dbReference type="PIRSF" id="PIRSF038994">
    <property type="entry name" value="NagA"/>
    <property type="match status" value="1"/>
</dbReference>
<dbReference type="Pfam" id="PF01979">
    <property type="entry name" value="Amidohydro_1"/>
    <property type="match status" value="1"/>
</dbReference>
<feature type="binding site" evidence="12">
    <location>
        <position position="192"/>
    </location>
    <ligand>
        <name>Zn(2+)</name>
        <dbReference type="ChEBI" id="CHEBI:29105"/>
    </ligand>
</feature>
<comment type="pathway">
    <text evidence="8">Amino-sugar metabolism; N-acetylneuraminate degradation; D-fructose 6-phosphate from N-acetylneuraminate: step 4/5.</text>
</comment>
<dbReference type="FunFam" id="3.20.20.140:FF:000004">
    <property type="entry name" value="N-acetylglucosamine-6-phosphate deacetylase"/>
    <property type="match status" value="1"/>
</dbReference>
<dbReference type="SUPFAM" id="SSF51338">
    <property type="entry name" value="Composite domain of metallo-dependent hydrolases"/>
    <property type="match status" value="1"/>
</dbReference>
<evidence type="ECO:0000256" key="3">
    <source>
        <dbReference type="ARBA" id="ARBA00018029"/>
    </source>
</evidence>
<dbReference type="STRING" id="371602.SAMN04487984_0134"/>
<evidence type="ECO:0000256" key="10">
    <source>
        <dbReference type="PIRSR" id="PIRSR038994-1"/>
    </source>
</evidence>
<dbReference type="GO" id="GO:0008448">
    <property type="term" value="F:N-acetylglucosamine-6-phosphate deacetylase activity"/>
    <property type="evidence" value="ECO:0007669"/>
    <property type="project" value="UniProtKB-EC"/>
</dbReference>
<dbReference type="Proteomes" id="UP000243884">
    <property type="component" value="Unassembled WGS sequence"/>
</dbReference>
<dbReference type="InterPro" id="IPR032466">
    <property type="entry name" value="Metal_Hydrolase"/>
</dbReference>
<proteinExistence type="inferred from homology"/>
<accession>A0A1W1Y2F1</accession>
<dbReference type="PANTHER" id="PTHR11113:SF14">
    <property type="entry name" value="N-ACETYLGLUCOSAMINE-6-PHOSPHATE DEACETYLASE"/>
    <property type="match status" value="1"/>
</dbReference>
<evidence type="ECO:0000256" key="9">
    <source>
        <dbReference type="PIRNR" id="PIRNR038994"/>
    </source>
</evidence>
<sequence length="381" mass="40981">MTYIYADKFYLPTEETEAGYLAVDGEKFGEFQTEKPSDGDIIDYSGYQVAPGFVDTHIHGFGGADIMDLDVDAVETISKGITSNGVTSYLATTLTSSKESLDEACRIIGENADKLPGAKIAGIFLEGPFFSELHKGAQNPAYMSDPKIDYLAHWQELAKGLVRKIAIAPERDGALEFIDYAKEHGIYVALAHTDAKYDQCVEAVKHGANIFIHTFNGMRGIHHREPGTAGAALTIEDVFAEMICDGYHIHPAIAKLIKQARGTDEVLLITDCMRGGGLPEGKSSLGEFEVEIKDGAARLASDGSLAGSVLNLNQAVKNIVDWGVATPAEAIKMASEVPANSVGLGDQYGQIAAGRDADFVVMNKDFDVKATYINGEKVYDA</sequence>
<dbReference type="GO" id="GO:0006046">
    <property type="term" value="P:N-acetylglucosamine catabolic process"/>
    <property type="evidence" value="ECO:0007669"/>
    <property type="project" value="TreeGrafter"/>
</dbReference>
<dbReference type="PANTHER" id="PTHR11113">
    <property type="entry name" value="N-ACETYLGLUCOSAMINE-6-PHOSPHATE DEACETYLASE"/>
    <property type="match status" value="1"/>
</dbReference>